<dbReference type="Proteomes" id="UP000191257">
    <property type="component" value="Chromosome"/>
</dbReference>
<dbReference type="Gene3D" id="2.150.10.10">
    <property type="entry name" value="Serralysin-like metalloprotease, C-terminal"/>
    <property type="match status" value="2"/>
</dbReference>
<evidence type="ECO:0000256" key="2">
    <source>
        <dbReference type="ARBA" id="ARBA00022525"/>
    </source>
</evidence>
<dbReference type="EMBL" id="CP020442">
    <property type="protein sequence ID" value="ARC37330.1"/>
    <property type="molecule type" value="Genomic_DNA"/>
</dbReference>
<dbReference type="InterPro" id="IPR011049">
    <property type="entry name" value="Serralysin-like_metalloprot_C"/>
</dbReference>
<dbReference type="InterPro" id="IPR050557">
    <property type="entry name" value="RTX_toxin/Mannuronan_C5-epim"/>
</dbReference>
<name>A0A1V0GU69_9RHOB</name>
<reference evidence="3" key="1">
    <citation type="submission" date="2017-12" db="EMBL/GenBank/DDBJ databases">
        <title>FDA dAtabase for Regulatory Grade micrObial Sequences (FDA-ARGOS): Supporting development and validation of Infectious Disease Dx tests.</title>
        <authorList>
            <person name="Campos J."/>
            <person name="Goldberg B."/>
            <person name="Tallon L."/>
            <person name="Sadzewicz L."/>
            <person name="Sengamalay N."/>
            <person name="Ott S."/>
            <person name="Godinez A."/>
            <person name="Nagaraj S."/>
            <person name="Vyas G."/>
            <person name="Aluvathingal J."/>
            <person name="Nadendla S."/>
            <person name="Geyer C."/>
            <person name="Nandy P."/>
            <person name="Hobson J."/>
            <person name="Sichtig H."/>
        </authorList>
    </citation>
    <scope>NUCLEOTIDE SEQUENCE</scope>
    <source>
        <strain evidence="3">FDAARGOS_252</strain>
    </source>
</reference>
<dbReference type="KEGG" id="pye:A6J80_13945"/>
<dbReference type="AlphaFoldDB" id="A0A1V0GU69"/>
<keyword evidence="4" id="KW-1185">Reference proteome</keyword>
<dbReference type="PROSITE" id="PS00330">
    <property type="entry name" value="HEMOLYSIN_CALCIUM"/>
    <property type="match status" value="2"/>
</dbReference>
<dbReference type="InterPro" id="IPR001343">
    <property type="entry name" value="Hemolysn_Ca-bd"/>
</dbReference>
<keyword evidence="2" id="KW-0964">Secreted</keyword>
<dbReference type="GO" id="GO:0005576">
    <property type="term" value="C:extracellular region"/>
    <property type="evidence" value="ECO:0007669"/>
    <property type="project" value="UniProtKB-SubCell"/>
</dbReference>
<evidence type="ECO:0000256" key="1">
    <source>
        <dbReference type="ARBA" id="ARBA00004613"/>
    </source>
</evidence>
<gene>
    <name evidence="3" type="ORF">A6J80_13945</name>
</gene>
<dbReference type="PRINTS" id="PR00313">
    <property type="entry name" value="CABNDNGRPT"/>
</dbReference>
<dbReference type="Pfam" id="PF00353">
    <property type="entry name" value="HemolysinCabind"/>
    <property type="match status" value="3"/>
</dbReference>
<protein>
    <submittedName>
        <fullName evidence="3">Calcium-binding protein</fullName>
    </submittedName>
</protein>
<proteinExistence type="predicted"/>
<dbReference type="InterPro" id="IPR018511">
    <property type="entry name" value="Hemolysin-typ_Ca-bd_CS"/>
</dbReference>
<dbReference type="PANTHER" id="PTHR38340:SF1">
    <property type="entry name" value="S-LAYER PROTEIN"/>
    <property type="match status" value="1"/>
</dbReference>
<organism evidence="3 4">
    <name type="scientific">Paracoccus yeei</name>
    <dbReference type="NCBI Taxonomy" id="147645"/>
    <lineage>
        <taxon>Bacteria</taxon>
        <taxon>Pseudomonadati</taxon>
        <taxon>Pseudomonadota</taxon>
        <taxon>Alphaproteobacteria</taxon>
        <taxon>Rhodobacterales</taxon>
        <taxon>Paracoccaceae</taxon>
        <taxon>Paracoccus</taxon>
    </lineage>
</organism>
<evidence type="ECO:0000313" key="4">
    <source>
        <dbReference type="Proteomes" id="UP000191257"/>
    </source>
</evidence>
<comment type="subcellular location">
    <subcellularLocation>
        <location evidence="1">Secreted</location>
    </subcellularLocation>
</comment>
<dbReference type="SUPFAM" id="SSF51120">
    <property type="entry name" value="beta-Roll"/>
    <property type="match status" value="2"/>
</dbReference>
<evidence type="ECO:0000313" key="3">
    <source>
        <dbReference type="EMBL" id="ARC37330.1"/>
    </source>
</evidence>
<dbReference type="PANTHER" id="PTHR38340">
    <property type="entry name" value="S-LAYER PROTEIN"/>
    <property type="match status" value="1"/>
</dbReference>
<dbReference type="STRING" id="147645.A6J80_13945"/>
<sequence>MMARYISGVGCSGCPDGADLAAAAWRSDGSFGTSFAPRRPAPPWVVGCLLLRIASTIMILRRARAGSESNPRILADRASRVAGYCSQDLKALGRSLSGGQSCPIYLMAGEPITVPTYYLSANRQSVQEEPFLLQMRNGSILALWTDLYPDPGAGGTFGVYGRALSSNLSAAAASDSRINSLTEDIQRAPTGTSFSDGGFAVIFESRGPSAVTGQDDAYYDSYIRFYNADGTARGAARQLTPNTTDDHYAAGIVTLTNGQSVTLVARYEGGGDYDLLAYRHGPGGARIGPAVQLVDDAEVYVNSLTGAGYIWPSLAAGVNGTYAVSWQERTRSTGPDGPLDGYAIWTQVYRADGSAVGPSRVVAPVSPSKHEDFNFGLEQSVPKIAGLTTGRWALAWEGESPAGGDVWFRLLNPNGAVAMHPFLVNSDRRVGEQTVHDVVDLGAGRVLVTYFNYVEDAIDDFYDGGLLMGRVLGPNGLALTGSFRISESGFYHEMSGGNALINNAGQIVASFEAELSYADDTDVLGVVRPLTLPAVHGNAGNNRIAGTYVNDVILGQGGNDVLHGNRGNDSLYGGMGNDTLWGEAGNDLLNDVAGNNVIYAGAGHDRVVTGAGVDRINAGAGNDRIVSGAGADQIFGLQGNDTIDGGAGNDILTGGAGNDVLRGGPGNDILSADAGNDILNGGAGNDMLRGGIGADLFIFSDGADTIRNFDRAHDRIDLRSFSGLDSWADVRGQLRQEGGVVTFRHGTDVLRIEATALSTLGADDFLW</sequence>
<accession>A0A1V0GU69</accession>
<dbReference type="GO" id="GO:0005509">
    <property type="term" value="F:calcium ion binding"/>
    <property type="evidence" value="ECO:0007669"/>
    <property type="project" value="InterPro"/>
</dbReference>